<dbReference type="CDD" id="cd08366">
    <property type="entry name" value="APC10"/>
    <property type="match status" value="1"/>
</dbReference>
<reference evidence="9 10" key="1">
    <citation type="journal article" date="2008" name="Nature">
        <title>The Trichoplax genome and the nature of placozoans.</title>
        <authorList>
            <person name="Srivastava M."/>
            <person name="Begovic E."/>
            <person name="Chapman J."/>
            <person name="Putnam N.H."/>
            <person name="Hellsten U."/>
            <person name="Kawashima T."/>
            <person name="Kuo A."/>
            <person name="Mitros T."/>
            <person name="Salamov A."/>
            <person name="Carpenter M.L."/>
            <person name="Signorovitch A.Y."/>
            <person name="Moreno M.A."/>
            <person name="Kamm K."/>
            <person name="Grimwood J."/>
            <person name="Schmutz J."/>
            <person name="Shapiro H."/>
            <person name="Grigoriev I.V."/>
            <person name="Buss L.W."/>
            <person name="Schierwater B."/>
            <person name="Dellaporta S.L."/>
            <person name="Rokhsar D.S."/>
        </authorList>
    </citation>
    <scope>NUCLEOTIDE SEQUENCE [LARGE SCALE GENOMIC DNA]</scope>
    <source>
        <strain evidence="9 10">Grell-BS-1999</strain>
    </source>
</reference>
<comment type="similarity">
    <text evidence="1 7">Belongs to the APC10 family.</text>
</comment>
<dbReference type="KEGG" id="tad:TRIADDRAFT_21690"/>
<dbReference type="SUPFAM" id="SSF49785">
    <property type="entry name" value="Galactose-binding domain-like"/>
    <property type="match status" value="1"/>
</dbReference>
<dbReference type="AlphaFoldDB" id="B3RPW8"/>
<dbReference type="CTD" id="6751304"/>
<dbReference type="PANTHER" id="PTHR12936:SF0">
    <property type="entry name" value="ANAPHASE-PROMOTING COMPLEX SUBUNIT 10"/>
    <property type="match status" value="1"/>
</dbReference>
<dbReference type="PANTHER" id="PTHR12936">
    <property type="entry name" value="ANAPHASE-PROMOTING COMPLEX 10"/>
    <property type="match status" value="1"/>
</dbReference>
<evidence type="ECO:0000313" key="10">
    <source>
        <dbReference type="Proteomes" id="UP000009022"/>
    </source>
</evidence>
<dbReference type="FunCoup" id="B3RPW8">
    <property type="interactions" value="1785"/>
</dbReference>
<sequence length="175" mass="20438">MLHSENQDDLCLNKIFTKDREVGNEAVWSVSSCKPGLGIHQLLDNSYETYWQSDGSQPHLINIQFFKKTYISCLKIYTDFKLDESYTPKEISVRVGLHDHDLHEIHKMELNEPDGWITIPLNIRAFLLQLAILSNHQNGRNSHLRQIKVCVPADSDYIFNHKYSNNEMRSYAMDR</sequence>
<accession>B3RPW8</accession>
<name>B3RPW8_TRIAD</name>
<dbReference type="Proteomes" id="UP000009022">
    <property type="component" value="Unassembled WGS sequence"/>
</dbReference>
<evidence type="ECO:0000256" key="4">
    <source>
        <dbReference type="ARBA" id="ARBA00022776"/>
    </source>
</evidence>
<evidence type="ECO:0000313" key="9">
    <source>
        <dbReference type="EMBL" id="EDV27715.1"/>
    </source>
</evidence>
<dbReference type="OMA" id="FITIEFP"/>
<dbReference type="InterPro" id="IPR008979">
    <property type="entry name" value="Galactose-bd-like_sf"/>
</dbReference>
<dbReference type="eggNOG" id="KOG3437">
    <property type="taxonomic scope" value="Eukaryota"/>
</dbReference>
<dbReference type="RefSeq" id="XP_002109549.1">
    <property type="nucleotide sequence ID" value="XM_002109513.1"/>
</dbReference>
<dbReference type="Pfam" id="PF03256">
    <property type="entry name" value="ANAPC10"/>
    <property type="match status" value="1"/>
</dbReference>
<dbReference type="InParanoid" id="B3RPW8"/>
<dbReference type="Gene3D" id="2.60.120.260">
    <property type="entry name" value="Galactose-binding domain-like"/>
    <property type="match status" value="1"/>
</dbReference>
<dbReference type="HOGENOM" id="CLU_039415_3_0_1"/>
<dbReference type="PhylomeDB" id="B3RPW8"/>
<feature type="domain" description="DOC" evidence="8">
    <location>
        <begin position="1"/>
        <end position="175"/>
    </location>
</feature>
<keyword evidence="3 7" id="KW-0132">Cell division</keyword>
<evidence type="ECO:0000256" key="2">
    <source>
        <dbReference type="ARBA" id="ARBA00013927"/>
    </source>
</evidence>
<keyword evidence="10" id="KW-1185">Reference proteome</keyword>
<protein>
    <recommendedName>
        <fullName evidence="2 7">Anaphase-promoting complex subunit 10</fullName>
    </recommendedName>
</protein>
<dbReference type="GeneID" id="6751304"/>
<proteinExistence type="inferred from homology"/>
<evidence type="ECO:0000256" key="1">
    <source>
        <dbReference type="ARBA" id="ARBA00006762"/>
    </source>
</evidence>
<keyword evidence="5 7" id="KW-0833">Ubl conjugation pathway</keyword>
<organism evidence="9 10">
    <name type="scientific">Trichoplax adhaerens</name>
    <name type="common">Trichoplax reptans</name>
    <dbReference type="NCBI Taxonomy" id="10228"/>
    <lineage>
        <taxon>Eukaryota</taxon>
        <taxon>Metazoa</taxon>
        <taxon>Placozoa</taxon>
        <taxon>Uniplacotomia</taxon>
        <taxon>Trichoplacea</taxon>
        <taxon>Trichoplacidae</taxon>
        <taxon>Trichoplax</taxon>
    </lineage>
</organism>
<gene>
    <name evidence="9" type="ORF">TRIADDRAFT_21690</name>
</gene>
<dbReference type="InterPro" id="IPR004939">
    <property type="entry name" value="APC_su10/DOC_dom"/>
</dbReference>
<evidence type="ECO:0000259" key="8">
    <source>
        <dbReference type="PROSITE" id="PS51284"/>
    </source>
</evidence>
<dbReference type="GO" id="GO:0051301">
    <property type="term" value="P:cell division"/>
    <property type="evidence" value="ECO:0007669"/>
    <property type="project" value="UniProtKB-KW"/>
</dbReference>
<keyword evidence="6 7" id="KW-0131">Cell cycle</keyword>
<keyword evidence="4 7" id="KW-0498">Mitosis</keyword>
<dbReference type="GO" id="GO:0070979">
    <property type="term" value="P:protein K11-linked ubiquitination"/>
    <property type="evidence" value="ECO:0000318"/>
    <property type="project" value="GO_Central"/>
</dbReference>
<dbReference type="InterPro" id="IPR016901">
    <property type="entry name" value="APC10/Doc1"/>
</dbReference>
<dbReference type="OrthoDB" id="24948at2759"/>
<dbReference type="FunFam" id="2.60.120.260:FF:000122">
    <property type="entry name" value="Anaphase-promoting complex subunit 10"/>
    <property type="match status" value="1"/>
</dbReference>
<evidence type="ECO:0000256" key="3">
    <source>
        <dbReference type="ARBA" id="ARBA00022618"/>
    </source>
</evidence>
<dbReference type="EMBL" id="DS985242">
    <property type="protein sequence ID" value="EDV27715.1"/>
    <property type="molecule type" value="Genomic_DNA"/>
</dbReference>
<dbReference type="STRING" id="10228.B3RPW8"/>
<evidence type="ECO:0000256" key="7">
    <source>
        <dbReference type="PIRNR" id="PIRNR028841"/>
    </source>
</evidence>
<evidence type="ECO:0000256" key="5">
    <source>
        <dbReference type="ARBA" id="ARBA00022786"/>
    </source>
</evidence>
<dbReference type="GO" id="GO:0005680">
    <property type="term" value="C:anaphase-promoting complex"/>
    <property type="evidence" value="ECO:0000318"/>
    <property type="project" value="GO_Central"/>
</dbReference>
<dbReference type="PIRSF" id="PIRSF028841">
    <property type="entry name" value="APC10_sub"/>
    <property type="match status" value="1"/>
</dbReference>
<evidence type="ECO:0000256" key="6">
    <source>
        <dbReference type="ARBA" id="ARBA00023306"/>
    </source>
</evidence>
<comment type="function">
    <text evidence="7">Component of the anaphase promoting complex/cyclosome (APC/C), a cell cycle-regulated E3 ubiquitin-protein ligase complex that controls progression through mitosis and the G1 phase of the cell cycle.</text>
</comment>
<dbReference type="SMART" id="SM01337">
    <property type="entry name" value="APC10"/>
    <property type="match status" value="1"/>
</dbReference>
<dbReference type="GO" id="GO:0031145">
    <property type="term" value="P:anaphase-promoting complex-dependent catabolic process"/>
    <property type="evidence" value="ECO:0007669"/>
    <property type="project" value="InterPro"/>
</dbReference>
<dbReference type="PROSITE" id="PS51284">
    <property type="entry name" value="DOC"/>
    <property type="match status" value="1"/>
</dbReference>